<dbReference type="Proteomes" id="UP001327560">
    <property type="component" value="Chromosome 5"/>
</dbReference>
<protein>
    <recommendedName>
        <fullName evidence="3">cytokinin dehydrogenase</fullName>
        <ecNumber evidence="3">1.5.99.12</ecNumber>
    </recommendedName>
</protein>
<evidence type="ECO:0000256" key="8">
    <source>
        <dbReference type="SAM" id="SignalP"/>
    </source>
</evidence>
<sequence>MAPRRTCLKPAAFLLTLSLLIALTSAAGHGCCNRPPWLETFRRRSLLPVDIINLDSNDTSEFSADYGNIIKAAPSAVLHPSSPADIAELVRSAYNAPQPFKIAARGHGHSVRGQALAPGGVVVDMAALGDGGANDRINVRAAPDANSPPYVDAGGEQLWIDVLRETLKSGLAPRSWTDFLHLTVGGTLSNAGIGGQTYRFGPQIANVYELDVVTGKGEIMTCSREINSDLFYGALGGLGQFGVITRARIALERAPQRVRWLRLFYTDFGNFTRDQELLISMPAGGFDYVEGQALLGQKGVDNSSFFSSADVEKVAALAAQFDGLYMLEGGVYYDSSSSVDEKLEVLLKQLSFVPGLNFSNDVSYTDFLARVPELPDDGTLHPWLNLFLPKSRVRDFQIGVFKGIIKDTDPAALVLLYPMNKNKWDEGMSAAIPNEEVFYTVGLLRFATAENWKFLDGQNDEILRFCEEAGIEMKQYLPHYTTQEDWKKHFGDKWDRFAELKRKFDPKVLLSPGQHIFA</sequence>
<dbReference type="InterPro" id="IPR016164">
    <property type="entry name" value="FAD-linked_Oxase-like_C"/>
</dbReference>
<dbReference type="Pfam" id="PF09265">
    <property type="entry name" value="Cytokin-bind"/>
    <property type="match status" value="1"/>
</dbReference>
<reference evidence="10 11" key="1">
    <citation type="submission" date="2023-10" db="EMBL/GenBank/DDBJ databases">
        <title>Chromosome-scale genome assembly provides insights into flower coloration mechanisms of Canna indica.</title>
        <authorList>
            <person name="Li C."/>
        </authorList>
    </citation>
    <scope>NUCLEOTIDE SEQUENCE [LARGE SCALE GENOMIC DNA]</scope>
    <source>
        <tissue evidence="10">Flower</tissue>
    </source>
</reference>
<proteinExistence type="inferred from homology"/>
<dbReference type="PANTHER" id="PTHR13878">
    <property type="entry name" value="GULONOLACTONE OXIDASE"/>
    <property type="match status" value="1"/>
</dbReference>
<dbReference type="AlphaFoldDB" id="A0AAQ3QI40"/>
<feature type="signal peptide" evidence="8">
    <location>
        <begin position="1"/>
        <end position="26"/>
    </location>
</feature>
<dbReference type="InterPro" id="IPR016170">
    <property type="entry name" value="Cytok_DH_C_sf"/>
</dbReference>
<organism evidence="10 11">
    <name type="scientific">Canna indica</name>
    <name type="common">Indian-shot</name>
    <dbReference type="NCBI Taxonomy" id="4628"/>
    <lineage>
        <taxon>Eukaryota</taxon>
        <taxon>Viridiplantae</taxon>
        <taxon>Streptophyta</taxon>
        <taxon>Embryophyta</taxon>
        <taxon>Tracheophyta</taxon>
        <taxon>Spermatophyta</taxon>
        <taxon>Magnoliopsida</taxon>
        <taxon>Liliopsida</taxon>
        <taxon>Zingiberales</taxon>
        <taxon>Cannaceae</taxon>
        <taxon>Canna</taxon>
    </lineage>
</organism>
<dbReference type="PROSITE" id="PS51387">
    <property type="entry name" value="FAD_PCMH"/>
    <property type="match status" value="1"/>
</dbReference>
<feature type="chain" id="PRO_5042873631" description="cytokinin dehydrogenase" evidence="8">
    <location>
        <begin position="27"/>
        <end position="518"/>
    </location>
</feature>
<evidence type="ECO:0000256" key="4">
    <source>
        <dbReference type="ARBA" id="ARBA00022630"/>
    </source>
</evidence>
<dbReference type="InterPro" id="IPR015345">
    <property type="entry name" value="Cytokinin_DH_FAD/cytokin-bd"/>
</dbReference>
<keyword evidence="4" id="KW-0285">Flavoprotein</keyword>
<dbReference type="GO" id="GO:0071949">
    <property type="term" value="F:FAD binding"/>
    <property type="evidence" value="ECO:0007669"/>
    <property type="project" value="InterPro"/>
</dbReference>
<accession>A0AAQ3QI40</accession>
<comment type="cofactor">
    <cofactor evidence="1">
        <name>FAD</name>
        <dbReference type="ChEBI" id="CHEBI:57692"/>
    </cofactor>
</comment>
<dbReference type="Gene3D" id="3.40.462.10">
    <property type="entry name" value="FAD-linked oxidases, C-terminal domain"/>
    <property type="match status" value="1"/>
</dbReference>
<comment type="catalytic activity">
    <reaction evidence="7">
        <text>N(6)-dimethylallyladenine + A + H2O = 3-methyl-2-butenal + adenine + AH2</text>
        <dbReference type="Rhea" id="RHEA:13625"/>
        <dbReference type="ChEBI" id="CHEBI:13193"/>
        <dbReference type="ChEBI" id="CHEBI:15377"/>
        <dbReference type="ChEBI" id="CHEBI:15825"/>
        <dbReference type="ChEBI" id="CHEBI:16708"/>
        <dbReference type="ChEBI" id="CHEBI:17499"/>
        <dbReference type="ChEBI" id="CHEBI:17660"/>
        <dbReference type="EC" id="1.5.99.12"/>
    </reaction>
</comment>
<dbReference type="GO" id="GO:0019139">
    <property type="term" value="F:cytokinin dehydrogenase activity"/>
    <property type="evidence" value="ECO:0007669"/>
    <property type="project" value="UniProtKB-EC"/>
</dbReference>
<dbReference type="InterPro" id="IPR036318">
    <property type="entry name" value="FAD-bd_PCMH-like_sf"/>
</dbReference>
<dbReference type="InterPro" id="IPR016166">
    <property type="entry name" value="FAD-bd_PCMH"/>
</dbReference>
<dbReference type="PROSITE" id="PS00862">
    <property type="entry name" value="OX2_COVAL_FAD"/>
    <property type="match status" value="1"/>
</dbReference>
<keyword evidence="6" id="KW-0560">Oxidoreductase</keyword>
<dbReference type="InterPro" id="IPR016167">
    <property type="entry name" value="FAD-bd_PCMH_sub1"/>
</dbReference>
<dbReference type="InterPro" id="IPR006093">
    <property type="entry name" value="Oxy_OxRdtase_FAD_BS"/>
</dbReference>
<feature type="domain" description="FAD-binding PCMH-type" evidence="9">
    <location>
        <begin position="70"/>
        <end position="254"/>
    </location>
</feature>
<dbReference type="Pfam" id="PF01565">
    <property type="entry name" value="FAD_binding_4"/>
    <property type="match status" value="1"/>
</dbReference>
<dbReference type="SUPFAM" id="SSF55103">
    <property type="entry name" value="FAD-linked oxidases, C-terminal domain"/>
    <property type="match status" value="1"/>
</dbReference>
<dbReference type="PANTHER" id="PTHR13878:SF127">
    <property type="entry name" value="CYTOKININ DEHYDROGENASE 3"/>
    <property type="match status" value="1"/>
</dbReference>
<comment type="similarity">
    <text evidence="2">Belongs to the oxygen-dependent FAD-linked oxidoreductase family.</text>
</comment>
<dbReference type="GO" id="GO:0009690">
    <property type="term" value="P:cytokinin metabolic process"/>
    <property type="evidence" value="ECO:0007669"/>
    <property type="project" value="InterPro"/>
</dbReference>
<dbReference type="EMBL" id="CP136894">
    <property type="protein sequence ID" value="WOL09060.1"/>
    <property type="molecule type" value="Genomic_DNA"/>
</dbReference>
<dbReference type="InterPro" id="IPR006094">
    <property type="entry name" value="Oxid_FAD_bind_N"/>
</dbReference>
<dbReference type="Gene3D" id="3.30.465.10">
    <property type="match status" value="1"/>
</dbReference>
<dbReference type="Gene3D" id="3.30.43.10">
    <property type="entry name" value="Uridine Diphospho-n-acetylenolpyruvylglucosamine Reductase, domain 2"/>
    <property type="match status" value="1"/>
</dbReference>
<keyword evidence="5" id="KW-0274">FAD</keyword>
<keyword evidence="11" id="KW-1185">Reference proteome</keyword>
<name>A0AAQ3QI40_9LILI</name>
<evidence type="ECO:0000256" key="5">
    <source>
        <dbReference type="ARBA" id="ARBA00022827"/>
    </source>
</evidence>
<keyword evidence="8" id="KW-0732">Signal</keyword>
<dbReference type="InterPro" id="IPR050432">
    <property type="entry name" value="FAD-linked_Oxidoreductases_BP"/>
</dbReference>
<evidence type="ECO:0000256" key="6">
    <source>
        <dbReference type="ARBA" id="ARBA00023002"/>
    </source>
</evidence>
<evidence type="ECO:0000313" key="10">
    <source>
        <dbReference type="EMBL" id="WOL09060.1"/>
    </source>
</evidence>
<evidence type="ECO:0000259" key="9">
    <source>
        <dbReference type="PROSITE" id="PS51387"/>
    </source>
</evidence>
<gene>
    <name evidence="10" type="ORF">Cni_G17813</name>
</gene>
<evidence type="ECO:0000256" key="1">
    <source>
        <dbReference type="ARBA" id="ARBA00001974"/>
    </source>
</evidence>
<evidence type="ECO:0000313" key="11">
    <source>
        <dbReference type="Proteomes" id="UP001327560"/>
    </source>
</evidence>
<dbReference type="EC" id="1.5.99.12" evidence="3"/>
<evidence type="ECO:0000256" key="3">
    <source>
        <dbReference type="ARBA" id="ARBA00011928"/>
    </source>
</evidence>
<dbReference type="SUPFAM" id="SSF56176">
    <property type="entry name" value="FAD-binding/transporter-associated domain-like"/>
    <property type="match status" value="1"/>
</dbReference>
<dbReference type="InterPro" id="IPR016169">
    <property type="entry name" value="FAD-bd_PCMH_sub2"/>
</dbReference>
<evidence type="ECO:0000256" key="7">
    <source>
        <dbReference type="ARBA" id="ARBA00048224"/>
    </source>
</evidence>
<evidence type="ECO:0000256" key="2">
    <source>
        <dbReference type="ARBA" id="ARBA00005466"/>
    </source>
</evidence>